<dbReference type="PANTHER" id="PTHR13812">
    <property type="entry name" value="KETIMINE REDUCTASE MU-CRYSTALLIN"/>
    <property type="match status" value="1"/>
</dbReference>
<keyword evidence="3" id="KW-1185">Reference proteome</keyword>
<dbReference type="GO" id="GO:0005737">
    <property type="term" value="C:cytoplasm"/>
    <property type="evidence" value="ECO:0007669"/>
    <property type="project" value="TreeGrafter"/>
</dbReference>
<sequence length="352" mass="38902">MRTKSKSSRRSRLGEPVARVEFRFLNRSDVRALMPDMSKVVEIIEEGLAAHGRREVVLPPKAHIQLDDRYNGHFNILMGWAKPNDTAAVKVIGDYVDNYHSGLPSEVALLTLYDPRHGTPRAIMDATDLTTARTGAVTGAGARHLAGSNSKIVGHIGARGTAFSNIEALAGMFELEEVRINSKRAETREALCRKVHDKLGIMARAVAEPEEAVRGADIVVEATRLERPALLIRDEWLKPDCLVVTYGWIMAIDPKTVLTADKIVVDDWEQCQKGGQLFPMIQSGQLTASRIYAEIGEIVAGRKQGRRGSDGRIVFWHRGFAISDLMLGCHIFDRAIAEGRGQALTLFDEPDE</sequence>
<gene>
    <name evidence="2" type="ORF">SAMN05444158_4400</name>
</gene>
<reference evidence="3" key="1">
    <citation type="submission" date="2016-10" db="EMBL/GenBank/DDBJ databases">
        <authorList>
            <person name="Varghese N."/>
            <person name="Submissions S."/>
        </authorList>
    </citation>
    <scope>NUCLEOTIDE SEQUENCE [LARGE SCALE GENOMIC DNA]</scope>
    <source>
        <strain evidence="3">GAS369</strain>
    </source>
</reference>
<dbReference type="InterPro" id="IPR036291">
    <property type="entry name" value="NAD(P)-bd_dom_sf"/>
</dbReference>
<organism evidence="2 3">
    <name type="scientific">Bradyrhizobium canariense</name>
    <dbReference type="NCBI Taxonomy" id="255045"/>
    <lineage>
        <taxon>Bacteria</taxon>
        <taxon>Pseudomonadati</taxon>
        <taxon>Pseudomonadota</taxon>
        <taxon>Alphaproteobacteria</taxon>
        <taxon>Hyphomicrobiales</taxon>
        <taxon>Nitrobacteraceae</taxon>
        <taxon>Bradyrhizobium</taxon>
    </lineage>
</organism>
<dbReference type="Pfam" id="PF02423">
    <property type="entry name" value="OCD_Mu_crystall"/>
    <property type="match status" value="1"/>
</dbReference>
<dbReference type="PANTHER" id="PTHR13812:SF19">
    <property type="entry name" value="KETIMINE REDUCTASE MU-CRYSTALLIN"/>
    <property type="match status" value="1"/>
</dbReference>
<dbReference type="Proteomes" id="UP000243904">
    <property type="component" value="Chromosome I"/>
</dbReference>
<dbReference type="Gene3D" id="3.30.1780.10">
    <property type="entry name" value="ornithine cyclodeaminase, domain 1"/>
    <property type="match status" value="1"/>
</dbReference>
<evidence type="ECO:0000313" key="3">
    <source>
        <dbReference type="Proteomes" id="UP000243904"/>
    </source>
</evidence>
<dbReference type="PIRSF" id="PIRSF001439">
    <property type="entry name" value="CryM"/>
    <property type="match status" value="1"/>
</dbReference>
<dbReference type="InterPro" id="IPR023401">
    <property type="entry name" value="ODC_N"/>
</dbReference>
<dbReference type="SUPFAM" id="SSF51735">
    <property type="entry name" value="NAD(P)-binding Rossmann-fold domains"/>
    <property type="match status" value="1"/>
</dbReference>
<evidence type="ECO:0000313" key="2">
    <source>
        <dbReference type="EMBL" id="SDT10507.1"/>
    </source>
</evidence>
<dbReference type="AlphaFoldDB" id="A0A1H1XMK3"/>
<dbReference type="EMBL" id="LT629750">
    <property type="protein sequence ID" value="SDT10507.1"/>
    <property type="molecule type" value="Genomic_DNA"/>
</dbReference>
<protein>
    <submittedName>
        <fullName evidence="2">L-alanine dehydrogenase</fullName>
    </submittedName>
</protein>
<proteinExistence type="inferred from homology"/>
<accession>A0A1H1XMK3</accession>
<dbReference type="InterPro" id="IPR003462">
    <property type="entry name" value="ODC_Mu_crystall"/>
</dbReference>
<comment type="similarity">
    <text evidence="1">Belongs to the ornithine cyclodeaminase/mu-crystallin family.</text>
</comment>
<dbReference type="Gene3D" id="3.40.50.720">
    <property type="entry name" value="NAD(P)-binding Rossmann-like Domain"/>
    <property type="match status" value="1"/>
</dbReference>
<evidence type="ECO:0000256" key="1">
    <source>
        <dbReference type="ARBA" id="ARBA00008903"/>
    </source>
</evidence>
<name>A0A1H1XMK3_9BRAD</name>